<keyword evidence="1 2" id="KW-0732">Signal</keyword>
<dbReference type="Gene3D" id="2.40.160.20">
    <property type="match status" value="1"/>
</dbReference>
<dbReference type="Proteomes" id="UP000003515">
    <property type="component" value="Unassembled WGS sequence"/>
</dbReference>
<dbReference type="InterPro" id="IPR027385">
    <property type="entry name" value="Beta-barrel_OMP"/>
</dbReference>
<feature type="chain" id="PRO_5003001491" description="Outer membrane protein beta-barrel domain-containing protein" evidence="2">
    <location>
        <begin position="18"/>
        <end position="189"/>
    </location>
</feature>
<reference evidence="5" key="2">
    <citation type="submission" date="2011-08" db="EMBL/GenBank/DDBJ databases">
        <authorList>
            <person name="Hoffman M."/>
            <person name="Strain E.A."/>
            <person name="Brown E."/>
            <person name="Allard M.W."/>
        </authorList>
    </citation>
    <scope>NUCLEOTIDE SEQUENCE</scope>
    <source>
        <strain evidence="5">CIP 102891</strain>
    </source>
</reference>
<dbReference type="InterPro" id="IPR011250">
    <property type="entry name" value="OMP/PagP_B-barrel"/>
</dbReference>
<sequence length="189" mass="21254">MRYFFMLISLISFSALAVTNDGPYIGIDYLYSDINPNSSGGWDFDNSQDSGFLLSAGYNIYYSEDVSVVVEGQYYSFGQFDLVDKPFFDKQGTLSSEGYFINFAPKYYLSKRFAVMVGVALGLVNTQIDLGNNISDRESSIKYSLGASYRIFDQVDLTAGVSSIRYDFNNILSVSNEVLILFTGLRYQF</sequence>
<evidence type="ECO:0000313" key="7">
    <source>
        <dbReference type="Proteomes" id="UP000003515"/>
    </source>
</evidence>
<feature type="signal peptide" evidence="2">
    <location>
        <begin position="1"/>
        <end position="17"/>
    </location>
</feature>
<dbReference type="Pfam" id="PF13505">
    <property type="entry name" value="OMP_b-brl"/>
    <property type="match status" value="1"/>
</dbReference>
<dbReference type="EMBL" id="AFWH01000021">
    <property type="protein sequence ID" value="EGU50736.1"/>
    <property type="molecule type" value="Genomic_DNA"/>
</dbReference>
<proteinExistence type="predicted"/>
<keyword evidence="7" id="KW-1185">Reference proteome</keyword>
<feature type="domain" description="Outer membrane protein beta-barrel" evidence="3">
    <location>
        <begin position="5"/>
        <end position="166"/>
    </location>
</feature>
<evidence type="ECO:0000256" key="1">
    <source>
        <dbReference type="ARBA" id="ARBA00022729"/>
    </source>
</evidence>
<dbReference type="PATRIC" id="fig|675816.5.peg.1818"/>
<dbReference type="STRING" id="675816.VIA_000886"/>
<evidence type="ECO:0000313" key="5">
    <source>
        <dbReference type="EMBL" id="EGU50736.1"/>
    </source>
</evidence>
<evidence type="ECO:0000256" key="2">
    <source>
        <dbReference type="SAM" id="SignalP"/>
    </source>
</evidence>
<reference evidence="5 6" key="3">
    <citation type="journal article" date="2012" name="Int. J. Syst. Evol. Microbiol.">
        <title>Vibrio caribbeanicus sp. nov., isolated from the marine sponge Scleritoderma cyanea.</title>
        <authorList>
            <person name="Hoffmann M."/>
            <person name="Monday S.R."/>
            <person name="Allard M.W."/>
            <person name="Strain E.A."/>
            <person name="Whittaker P."/>
            <person name="Naum M."/>
            <person name="McCarthy P.J."/>
            <person name="Lopez J.V."/>
            <person name="Fischer M."/>
            <person name="Brown E.W."/>
        </authorList>
    </citation>
    <scope>NUCLEOTIDE SEQUENCE [LARGE SCALE GENOMIC DNA]</scope>
    <source>
        <strain evidence="5">CIP 102891</strain>
        <strain evidence="6">CIP 102891 / ATCC 33934</strain>
    </source>
</reference>
<protein>
    <recommendedName>
        <fullName evidence="3">Outer membrane protein beta-barrel domain-containing protein</fullName>
    </recommendedName>
</protein>
<evidence type="ECO:0000313" key="4">
    <source>
        <dbReference type="EMBL" id="EEX93729.1"/>
    </source>
</evidence>
<gene>
    <name evidence="4" type="ORF">VIA_000886</name>
    <name evidence="5" type="ORF">VIOR3934_00025</name>
</gene>
<reference evidence="4 7" key="1">
    <citation type="submission" date="2009-10" db="EMBL/GenBank/DDBJ databases">
        <authorList>
            <consortium name="Los Alamos National Laboratory (LANL)"/>
            <consortium name="National Microbial Pathogen Data Resource (NMPDR)"/>
            <person name="Munk A.C."/>
            <person name="Chertkov O."/>
            <person name="Tapia R."/>
            <person name="Green L."/>
            <person name="Rogers Y."/>
            <person name="Detter J.C."/>
            <person name="Bruce D."/>
            <person name="Brettin T.S."/>
            <person name="Colwell R.R."/>
            <person name="Huq A."/>
            <person name="Grim C.J."/>
            <person name="Hasan N.A."/>
            <person name="Bartels D."/>
            <person name="Vonstein V."/>
        </authorList>
    </citation>
    <scope>NUCLEOTIDE SEQUENCE [LARGE SCALE GENOMIC DNA]</scope>
    <source>
        <strain evidence="4 7">CIP 102891</strain>
    </source>
</reference>
<dbReference type="OrthoDB" id="9952162at2"/>
<dbReference type="SUPFAM" id="SSF56925">
    <property type="entry name" value="OMPA-like"/>
    <property type="match status" value="1"/>
</dbReference>
<accession>C9QHJ8</accession>
<dbReference type="EMBL" id="ACZV01000004">
    <property type="protein sequence ID" value="EEX93729.1"/>
    <property type="molecule type" value="Genomic_DNA"/>
</dbReference>
<name>C9QHJ8_VIBOR</name>
<comment type="caution">
    <text evidence="5">The sequence shown here is derived from an EMBL/GenBank/DDBJ whole genome shotgun (WGS) entry which is preliminary data.</text>
</comment>
<dbReference type="RefSeq" id="WP_004411398.1">
    <property type="nucleotide sequence ID" value="NZ_ACZV01000004.1"/>
</dbReference>
<evidence type="ECO:0000259" key="3">
    <source>
        <dbReference type="Pfam" id="PF13505"/>
    </source>
</evidence>
<evidence type="ECO:0000313" key="6">
    <source>
        <dbReference type="Proteomes" id="UP000002817"/>
    </source>
</evidence>
<dbReference type="Proteomes" id="UP000002817">
    <property type="component" value="Unassembled WGS sequence"/>
</dbReference>
<dbReference type="AlphaFoldDB" id="C9QHJ8"/>
<organism evidence="5 6">
    <name type="scientific">Vibrio orientalis CIP 102891 = ATCC 33934</name>
    <dbReference type="NCBI Taxonomy" id="675816"/>
    <lineage>
        <taxon>Bacteria</taxon>
        <taxon>Pseudomonadati</taxon>
        <taxon>Pseudomonadota</taxon>
        <taxon>Gammaproteobacteria</taxon>
        <taxon>Vibrionales</taxon>
        <taxon>Vibrionaceae</taxon>
        <taxon>Vibrio</taxon>
        <taxon>Vibrio oreintalis group</taxon>
    </lineage>
</organism>